<dbReference type="SMART" id="SM00356">
    <property type="entry name" value="ZnF_C3H1"/>
    <property type="match status" value="1"/>
</dbReference>
<comment type="caution">
    <text evidence="3">The sequence shown here is derived from an EMBL/GenBank/DDBJ whole genome shotgun (WGS) entry which is preliminary data.</text>
</comment>
<evidence type="ECO:0000259" key="2">
    <source>
        <dbReference type="PROSITE" id="PS50103"/>
    </source>
</evidence>
<keyword evidence="4" id="KW-1185">Reference proteome</keyword>
<dbReference type="PROSITE" id="PS50103">
    <property type="entry name" value="ZF_C3H1"/>
    <property type="match status" value="1"/>
</dbReference>
<reference evidence="3 4" key="1">
    <citation type="submission" date="2016-02" db="EMBL/GenBank/DDBJ databases">
        <title>Genome analysis of coral dinoflagellate symbionts highlights evolutionary adaptations to a symbiotic lifestyle.</title>
        <authorList>
            <person name="Aranda M."/>
            <person name="Li Y."/>
            <person name="Liew Y.J."/>
            <person name="Baumgarten S."/>
            <person name="Simakov O."/>
            <person name="Wilson M."/>
            <person name="Piel J."/>
            <person name="Ashoor H."/>
            <person name="Bougouffa S."/>
            <person name="Bajic V.B."/>
            <person name="Ryu T."/>
            <person name="Ravasi T."/>
            <person name="Bayer T."/>
            <person name="Micklem G."/>
            <person name="Kim H."/>
            <person name="Bhak J."/>
            <person name="Lajeunesse T.C."/>
            <person name="Voolstra C.R."/>
        </authorList>
    </citation>
    <scope>NUCLEOTIDE SEQUENCE [LARGE SCALE GENOMIC DNA]</scope>
    <source>
        <strain evidence="3 4">CCMP2467</strain>
    </source>
</reference>
<keyword evidence="1" id="KW-0479">Metal-binding</keyword>
<dbReference type="GO" id="GO:0008270">
    <property type="term" value="F:zinc ion binding"/>
    <property type="evidence" value="ECO:0007669"/>
    <property type="project" value="UniProtKB-KW"/>
</dbReference>
<name>A0A1Q9CBD2_SYMMI</name>
<evidence type="ECO:0000313" key="3">
    <source>
        <dbReference type="EMBL" id="OLP80228.1"/>
    </source>
</evidence>
<dbReference type="Proteomes" id="UP000186817">
    <property type="component" value="Unassembled WGS sequence"/>
</dbReference>
<keyword evidence="1" id="KW-0863">Zinc-finger</keyword>
<evidence type="ECO:0000313" key="4">
    <source>
        <dbReference type="Proteomes" id="UP000186817"/>
    </source>
</evidence>
<proteinExistence type="predicted"/>
<protein>
    <recommendedName>
        <fullName evidence="2">C3H1-type domain-containing protein</fullName>
    </recommendedName>
</protein>
<dbReference type="CDD" id="cd00138">
    <property type="entry name" value="PLDc_SF"/>
    <property type="match status" value="1"/>
</dbReference>
<dbReference type="EMBL" id="LSRX01001400">
    <property type="protein sequence ID" value="OLP80228.1"/>
    <property type="molecule type" value="Genomic_DNA"/>
</dbReference>
<accession>A0A1Q9CBD2</accession>
<dbReference type="OrthoDB" id="448364at2759"/>
<sequence>MNTSGGVPSGKVIGDWYLPSEINSFTQEEVAQQNQENTALICKAELPQMFRPDLQPVGDYLTRIARVAMATLLSEEFGQVGGDWHPTRMARHLRQSGAASVADPGQGASELAAALKTDLVWPTLTDDKSGTKDVVLFYEEFEDVCALANNCSDMSARERLLALRARCKGSRQKTYTNAYRAYRAAWKSGEVISDPEAVYSRIKNKHLMFGPGWWQAEGGKSGAPKPKPKHQAFAKGKLTGHQFEPLFEASIADLEAVGLGKTPRELYLSYLRKMPPHVQKEIRQDKRIWRATNKVVLEYEQREAKAKGAAKPPGTVCPFFQKNGSCRKGANCDMVHTLLTGQDQPECLADELGAPFQAGLRGAVCCLIGDTSQCRKTKLQWQALAVRLAAGNSVRDAYLADGRGAAVGSGLKGLHHSKAVLLAGETAADLIVGSLNWSTSSKANSECGVQLGLAPNAPITADFLREFQKVHEAAERLEDAKPPGVKPAAATGSAGPAGVFAAASLSPASITAFAAKVYSRLSATACSGGTCGSFLRGLWPVAQPRRITARVCQLALVCCVSMQLLEQPARGPSLVAAARRTRAQFAALDRARLPESFLSGQAFPA</sequence>
<dbReference type="InterPro" id="IPR000571">
    <property type="entry name" value="Znf_CCCH"/>
</dbReference>
<keyword evidence="1" id="KW-0862">Zinc</keyword>
<dbReference type="AlphaFoldDB" id="A0A1Q9CBD2"/>
<evidence type="ECO:0000256" key="1">
    <source>
        <dbReference type="PROSITE-ProRule" id="PRU00723"/>
    </source>
</evidence>
<gene>
    <name evidence="3" type="ORF">AK812_SmicGene39387</name>
</gene>
<feature type="zinc finger region" description="C3H1-type" evidence="1">
    <location>
        <begin position="311"/>
        <end position="339"/>
    </location>
</feature>
<feature type="domain" description="C3H1-type" evidence="2">
    <location>
        <begin position="311"/>
        <end position="339"/>
    </location>
</feature>
<organism evidence="3 4">
    <name type="scientific">Symbiodinium microadriaticum</name>
    <name type="common">Dinoflagellate</name>
    <name type="synonym">Zooxanthella microadriatica</name>
    <dbReference type="NCBI Taxonomy" id="2951"/>
    <lineage>
        <taxon>Eukaryota</taxon>
        <taxon>Sar</taxon>
        <taxon>Alveolata</taxon>
        <taxon>Dinophyceae</taxon>
        <taxon>Suessiales</taxon>
        <taxon>Symbiodiniaceae</taxon>
        <taxon>Symbiodinium</taxon>
    </lineage>
</organism>